<dbReference type="InterPro" id="IPR009078">
    <property type="entry name" value="Ferritin-like_SF"/>
</dbReference>
<sequence length="152" mass="16953">MKAEYVLGLLKELESKVSRLYTHFGHLFAGDKDAAEFFDLLSMDEESYGSVVQYQMRLVKKEPGAFGSVEVSEKEINSIMSVIDKTISSGKKLTLKQAVELSVKIEGTASESHFRTALALNNPALGELVRNLGVSDEEHTKRLRDFIVSRNL</sequence>
<dbReference type="SUPFAM" id="SSF47240">
    <property type="entry name" value="Ferritin-like"/>
    <property type="match status" value="1"/>
</dbReference>
<dbReference type="EMBL" id="LAZR01020127">
    <property type="protein sequence ID" value="KKL90014.1"/>
    <property type="molecule type" value="Genomic_DNA"/>
</dbReference>
<evidence type="ECO:0008006" key="2">
    <source>
        <dbReference type="Google" id="ProtNLM"/>
    </source>
</evidence>
<reference evidence="1" key="1">
    <citation type="journal article" date="2015" name="Nature">
        <title>Complex archaea that bridge the gap between prokaryotes and eukaryotes.</title>
        <authorList>
            <person name="Spang A."/>
            <person name="Saw J.H."/>
            <person name="Jorgensen S.L."/>
            <person name="Zaremba-Niedzwiedzka K."/>
            <person name="Martijn J."/>
            <person name="Lind A.E."/>
            <person name="van Eijk R."/>
            <person name="Schleper C."/>
            <person name="Guy L."/>
            <person name="Ettema T.J."/>
        </authorList>
    </citation>
    <scope>NUCLEOTIDE SEQUENCE</scope>
</reference>
<accession>A0A0F9FU96</accession>
<proteinExistence type="predicted"/>
<organism evidence="1">
    <name type="scientific">marine sediment metagenome</name>
    <dbReference type="NCBI Taxonomy" id="412755"/>
    <lineage>
        <taxon>unclassified sequences</taxon>
        <taxon>metagenomes</taxon>
        <taxon>ecological metagenomes</taxon>
    </lineage>
</organism>
<comment type="caution">
    <text evidence="1">The sequence shown here is derived from an EMBL/GenBank/DDBJ whole genome shotgun (WGS) entry which is preliminary data.</text>
</comment>
<protein>
    <recommendedName>
        <fullName evidence="2">Rubrerythrin diiron-binding domain-containing protein</fullName>
    </recommendedName>
</protein>
<name>A0A0F9FU96_9ZZZZ</name>
<gene>
    <name evidence="1" type="ORF">LCGC14_1908890</name>
</gene>
<evidence type="ECO:0000313" key="1">
    <source>
        <dbReference type="EMBL" id="KKL90014.1"/>
    </source>
</evidence>
<dbReference type="AlphaFoldDB" id="A0A0F9FU96"/>